<dbReference type="GO" id="GO:0015833">
    <property type="term" value="P:peptide transport"/>
    <property type="evidence" value="ECO:0007669"/>
    <property type="project" value="InterPro"/>
</dbReference>
<reference evidence="11 12" key="1">
    <citation type="submission" date="2019-03" db="EMBL/GenBank/DDBJ databases">
        <title>Draft Genome Sequence of Desulfosporosinus fructosivorans Strain 63.6F, Isolated from Marine Sediment in the Baltic Sea.</title>
        <authorList>
            <person name="Hausmann B."/>
            <person name="Vandieken V."/>
            <person name="Pjevac P."/>
            <person name="Schreck K."/>
            <person name="Herbold C.W."/>
            <person name="Loy A."/>
        </authorList>
    </citation>
    <scope>NUCLEOTIDE SEQUENCE [LARGE SCALE GENOMIC DNA]</scope>
    <source>
        <strain evidence="11 12">63.6F</strain>
    </source>
</reference>
<dbReference type="NCBIfam" id="TIGR01727">
    <property type="entry name" value="oligo_HPY"/>
    <property type="match status" value="1"/>
</dbReference>
<sequence>MEPLLKISDLHVGFLSYAGVARVLNGIELELFPGEFLGLVGESGSGKSLTANAVLGLLPARSAVISKGSIRFEGKELIGSSEKEFQSLRGKKISMVFQEPMNALNPSFKIGIQMVEILKLHRGLTNKEAKAEAVRWLSRVHIQNPERVIKEYPFELSGGMRQRVLLAMALSCGSKLLLADEPTTALDVTIQAQILRLMKETADQLGTSVLLITHDLAVVAQTCQRVAVMYSGNIVESGPVTKVLHKPRHPYTKALLKALPNPDDSETDLQSIPGSVPNLLTPPSGCRFHPRCVLAEKRCREIRPPLTSVSENHYVACWREGDHA</sequence>
<dbReference type="RefSeq" id="WP_135545633.1">
    <property type="nucleotide sequence ID" value="NZ_SPQQ01000002.1"/>
</dbReference>
<comment type="subcellular location">
    <subcellularLocation>
        <location evidence="1">Cell membrane</location>
        <topology evidence="1">Peripheral membrane protein</topology>
    </subcellularLocation>
</comment>
<dbReference type="InterPro" id="IPR003439">
    <property type="entry name" value="ABC_transporter-like_ATP-bd"/>
</dbReference>
<evidence type="ECO:0000313" key="12">
    <source>
        <dbReference type="Proteomes" id="UP000298460"/>
    </source>
</evidence>
<comment type="caution">
    <text evidence="11">The sequence shown here is derived from an EMBL/GenBank/DDBJ whole genome shotgun (WGS) entry which is preliminary data.</text>
</comment>
<evidence type="ECO:0000256" key="5">
    <source>
        <dbReference type="ARBA" id="ARBA00022519"/>
    </source>
</evidence>
<organism evidence="11 12">
    <name type="scientific">Desulfosporosinus fructosivorans</name>
    <dbReference type="NCBI Taxonomy" id="2018669"/>
    <lineage>
        <taxon>Bacteria</taxon>
        <taxon>Bacillati</taxon>
        <taxon>Bacillota</taxon>
        <taxon>Clostridia</taxon>
        <taxon>Eubacteriales</taxon>
        <taxon>Desulfitobacteriaceae</taxon>
        <taxon>Desulfosporosinus</taxon>
    </lineage>
</organism>
<dbReference type="InterPro" id="IPR017871">
    <property type="entry name" value="ABC_transporter-like_CS"/>
</dbReference>
<dbReference type="SUPFAM" id="SSF52540">
    <property type="entry name" value="P-loop containing nucleoside triphosphate hydrolases"/>
    <property type="match status" value="1"/>
</dbReference>
<dbReference type="EMBL" id="SPQQ01000002">
    <property type="protein sequence ID" value="TGE39140.1"/>
    <property type="molecule type" value="Genomic_DNA"/>
</dbReference>
<dbReference type="InterPro" id="IPR027417">
    <property type="entry name" value="P-loop_NTPase"/>
</dbReference>
<keyword evidence="12" id="KW-1185">Reference proteome</keyword>
<dbReference type="GO" id="GO:0005886">
    <property type="term" value="C:plasma membrane"/>
    <property type="evidence" value="ECO:0007669"/>
    <property type="project" value="UniProtKB-SubCell"/>
</dbReference>
<dbReference type="CDD" id="cd03257">
    <property type="entry name" value="ABC_NikE_OppD_transporters"/>
    <property type="match status" value="1"/>
</dbReference>
<dbReference type="Pfam" id="PF00005">
    <property type="entry name" value="ABC_tran"/>
    <property type="match status" value="1"/>
</dbReference>
<evidence type="ECO:0000256" key="9">
    <source>
        <dbReference type="ARBA" id="ARBA00023136"/>
    </source>
</evidence>
<keyword evidence="3" id="KW-0813">Transport</keyword>
<comment type="similarity">
    <text evidence="2">Belongs to the ABC transporter superfamily.</text>
</comment>
<name>A0A4Z0R8J3_9FIRM</name>
<evidence type="ECO:0000256" key="4">
    <source>
        <dbReference type="ARBA" id="ARBA00022475"/>
    </source>
</evidence>
<dbReference type="InterPro" id="IPR003593">
    <property type="entry name" value="AAA+_ATPase"/>
</dbReference>
<dbReference type="GO" id="GO:0016887">
    <property type="term" value="F:ATP hydrolysis activity"/>
    <property type="evidence" value="ECO:0007669"/>
    <property type="project" value="InterPro"/>
</dbReference>
<dbReference type="PROSITE" id="PS50893">
    <property type="entry name" value="ABC_TRANSPORTER_2"/>
    <property type="match status" value="1"/>
</dbReference>
<dbReference type="InterPro" id="IPR013563">
    <property type="entry name" value="Oligopep_ABC_C"/>
</dbReference>
<dbReference type="InterPro" id="IPR050388">
    <property type="entry name" value="ABC_Ni/Peptide_Import"/>
</dbReference>
<dbReference type="AlphaFoldDB" id="A0A4Z0R8J3"/>
<keyword evidence="9" id="KW-0472">Membrane</keyword>
<dbReference type="Gene3D" id="3.40.50.300">
    <property type="entry name" value="P-loop containing nucleotide triphosphate hydrolases"/>
    <property type="match status" value="1"/>
</dbReference>
<evidence type="ECO:0000256" key="1">
    <source>
        <dbReference type="ARBA" id="ARBA00004202"/>
    </source>
</evidence>
<evidence type="ECO:0000259" key="10">
    <source>
        <dbReference type="PROSITE" id="PS50893"/>
    </source>
</evidence>
<gene>
    <name evidence="11" type="ORF">E4K67_06665</name>
</gene>
<dbReference type="PROSITE" id="PS00211">
    <property type="entry name" value="ABC_TRANSPORTER_1"/>
    <property type="match status" value="1"/>
</dbReference>
<evidence type="ECO:0000313" key="11">
    <source>
        <dbReference type="EMBL" id="TGE39140.1"/>
    </source>
</evidence>
<accession>A0A4Z0R8J3</accession>
<evidence type="ECO:0000256" key="6">
    <source>
        <dbReference type="ARBA" id="ARBA00022741"/>
    </source>
</evidence>
<dbReference type="PANTHER" id="PTHR43297:SF14">
    <property type="entry name" value="ATPASE AAA-TYPE CORE DOMAIN-CONTAINING PROTEIN"/>
    <property type="match status" value="1"/>
</dbReference>
<dbReference type="PANTHER" id="PTHR43297">
    <property type="entry name" value="OLIGOPEPTIDE TRANSPORT ATP-BINDING PROTEIN APPD"/>
    <property type="match status" value="1"/>
</dbReference>
<dbReference type="Proteomes" id="UP000298460">
    <property type="component" value="Unassembled WGS sequence"/>
</dbReference>
<protein>
    <submittedName>
        <fullName evidence="11">ABC transporter ATP-binding protein</fullName>
    </submittedName>
</protein>
<evidence type="ECO:0000256" key="3">
    <source>
        <dbReference type="ARBA" id="ARBA00022448"/>
    </source>
</evidence>
<dbReference type="GO" id="GO:0005524">
    <property type="term" value="F:ATP binding"/>
    <property type="evidence" value="ECO:0007669"/>
    <property type="project" value="UniProtKB-KW"/>
</dbReference>
<keyword evidence="4" id="KW-1003">Cell membrane</keyword>
<keyword evidence="7 11" id="KW-0067">ATP-binding</keyword>
<keyword evidence="5" id="KW-0997">Cell inner membrane</keyword>
<dbReference type="FunFam" id="3.40.50.300:FF:000016">
    <property type="entry name" value="Oligopeptide ABC transporter ATP-binding component"/>
    <property type="match status" value="1"/>
</dbReference>
<proteinExistence type="inferred from homology"/>
<evidence type="ECO:0000256" key="7">
    <source>
        <dbReference type="ARBA" id="ARBA00022840"/>
    </source>
</evidence>
<keyword evidence="6" id="KW-0547">Nucleotide-binding</keyword>
<evidence type="ECO:0000256" key="8">
    <source>
        <dbReference type="ARBA" id="ARBA00022967"/>
    </source>
</evidence>
<dbReference type="Pfam" id="PF08352">
    <property type="entry name" value="oligo_HPY"/>
    <property type="match status" value="1"/>
</dbReference>
<evidence type="ECO:0000256" key="2">
    <source>
        <dbReference type="ARBA" id="ARBA00005417"/>
    </source>
</evidence>
<dbReference type="SMART" id="SM00382">
    <property type="entry name" value="AAA"/>
    <property type="match status" value="1"/>
</dbReference>
<feature type="domain" description="ABC transporter" evidence="10">
    <location>
        <begin position="5"/>
        <end position="256"/>
    </location>
</feature>
<keyword evidence="8" id="KW-1278">Translocase</keyword>
<dbReference type="OrthoDB" id="9779287at2"/>